<proteinExistence type="predicted"/>
<gene>
    <name evidence="2" type="ORF">L596_001719</name>
</gene>
<sequence length="295" mass="35068">MIAVPQDNIRSRNMQRLDEDASGEETDHLTSDEEMADPGRQPIRRRKIRKWGKHGLRKYFRKKTPREMEAMSEEEIAKFRFNILFNDSKMNLHREDRLALENERRKFFEQNWDKTLFPPSYVPPQVDFEEDEGEESEDSDDSGFVDHLVFNYPAYEDVEDVRFHIDDLPDSLPHDCHIVTKSSKNLYNFFQKSLYDTTLPIPVRVVLVQVDDVAKDLLEGYVQKLVNDMNMIHERWQANVMYWEQKNFLQESVKGRYELDELMLLQRLVKIRTFVIGNEICSPYSPEALKQLILD</sequence>
<feature type="region of interest" description="Disordered" evidence="1">
    <location>
        <begin position="1"/>
        <end position="41"/>
    </location>
</feature>
<evidence type="ECO:0000256" key="1">
    <source>
        <dbReference type="SAM" id="MobiDB-lite"/>
    </source>
</evidence>
<evidence type="ECO:0000313" key="2">
    <source>
        <dbReference type="EMBL" id="TMS34064.1"/>
    </source>
</evidence>
<evidence type="ECO:0000313" key="3">
    <source>
        <dbReference type="Proteomes" id="UP000298663"/>
    </source>
</evidence>
<organism evidence="2 3">
    <name type="scientific">Steinernema carpocapsae</name>
    <name type="common">Entomopathogenic nematode</name>
    <dbReference type="NCBI Taxonomy" id="34508"/>
    <lineage>
        <taxon>Eukaryota</taxon>
        <taxon>Metazoa</taxon>
        <taxon>Ecdysozoa</taxon>
        <taxon>Nematoda</taxon>
        <taxon>Chromadorea</taxon>
        <taxon>Rhabditida</taxon>
        <taxon>Tylenchina</taxon>
        <taxon>Panagrolaimomorpha</taxon>
        <taxon>Strongyloidoidea</taxon>
        <taxon>Steinernematidae</taxon>
        <taxon>Steinernema</taxon>
    </lineage>
</organism>
<keyword evidence="3" id="KW-1185">Reference proteome</keyword>
<name>A0A4U8UM23_STECR</name>
<comment type="caution">
    <text evidence="2">The sequence shown here is derived from an EMBL/GenBank/DDBJ whole genome shotgun (WGS) entry which is preliminary data.</text>
</comment>
<accession>A0A4U8UM23</accession>
<reference evidence="2 3" key="1">
    <citation type="journal article" date="2015" name="Genome Biol.">
        <title>Comparative genomics of Steinernema reveals deeply conserved gene regulatory networks.</title>
        <authorList>
            <person name="Dillman A.R."/>
            <person name="Macchietto M."/>
            <person name="Porter C.F."/>
            <person name="Rogers A."/>
            <person name="Williams B."/>
            <person name="Antoshechkin I."/>
            <person name="Lee M.M."/>
            <person name="Goodwin Z."/>
            <person name="Lu X."/>
            <person name="Lewis E.E."/>
            <person name="Goodrich-Blair H."/>
            <person name="Stock S.P."/>
            <person name="Adams B.J."/>
            <person name="Sternberg P.W."/>
            <person name="Mortazavi A."/>
        </authorList>
    </citation>
    <scope>NUCLEOTIDE SEQUENCE [LARGE SCALE GENOMIC DNA]</scope>
    <source>
        <strain evidence="2 3">ALL</strain>
    </source>
</reference>
<reference evidence="2 3" key="2">
    <citation type="journal article" date="2019" name="G3 (Bethesda)">
        <title>Hybrid Assembly of the Genome of the Entomopathogenic Nematode Steinernema carpocapsae Identifies the X-Chromosome.</title>
        <authorList>
            <person name="Serra L."/>
            <person name="Macchietto M."/>
            <person name="Macias-Munoz A."/>
            <person name="McGill C.J."/>
            <person name="Rodriguez I.M."/>
            <person name="Rodriguez B."/>
            <person name="Murad R."/>
            <person name="Mortazavi A."/>
        </authorList>
    </citation>
    <scope>NUCLEOTIDE SEQUENCE [LARGE SCALE GENOMIC DNA]</scope>
    <source>
        <strain evidence="2 3">ALL</strain>
    </source>
</reference>
<feature type="compositionally biased region" description="Basic and acidic residues" evidence="1">
    <location>
        <begin position="15"/>
        <end position="31"/>
    </location>
</feature>
<dbReference type="Proteomes" id="UP000298663">
    <property type="component" value="Unassembled WGS sequence"/>
</dbReference>
<dbReference type="EMBL" id="AZBU02000001">
    <property type="protein sequence ID" value="TMS34064.1"/>
    <property type="molecule type" value="Genomic_DNA"/>
</dbReference>
<dbReference type="AlphaFoldDB" id="A0A4U8UM23"/>
<protein>
    <submittedName>
        <fullName evidence="2">Uncharacterized protein</fullName>
    </submittedName>
</protein>